<accession>A0A0J1HS94</accession>
<name>A0A0J1HS94_BACAN</name>
<dbReference type="EMBL" id="LDPG01000016">
    <property type="protein sequence ID" value="KLV16546.1"/>
    <property type="molecule type" value="Genomic_DNA"/>
</dbReference>
<evidence type="ECO:0000313" key="1">
    <source>
        <dbReference type="EMBL" id="KLV16546.1"/>
    </source>
</evidence>
<dbReference type="PATRIC" id="fig|1392.242.peg.1926"/>
<comment type="caution">
    <text evidence="1">The sequence shown here is derived from an EMBL/GenBank/DDBJ whole genome shotgun (WGS) entry which is preliminary data.</text>
</comment>
<protein>
    <submittedName>
        <fullName evidence="1">Uncharacterized protein</fullName>
    </submittedName>
</protein>
<dbReference type="Proteomes" id="UP000035904">
    <property type="component" value="Unassembled WGS sequence"/>
</dbReference>
<organism evidence="1 2">
    <name type="scientific">Bacillus anthracis</name>
    <name type="common">anthrax bacterium</name>
    <dbReference type="NCBI Taxonomy" id="1392"/>
    <lineage>
        <taxon>Bacteria</taxon>
        <taxon>Bacillati</taxon>
        <taxon>Bacillota</taxon>
        <taxon>Bacilli</taxon>
        <taxon>Bacillales</taxon>
        <taxon>Bacillaceae</taxon>
        <taxon>Bacillus</taxon>
        <taxon>Bacillus cereus group</taxon>
    </lineage>
</organism>
<evidence type="ECO:0000313" key="2">
    <source>
        <dbReference type="Proteomes" id="UP000035904"/>
    </source>
</evidence>
<proteinExistence type="predicted"/>
<reference evidence="1 2" key="1">
    <citation type="submission" date="2015-05" db="EMBL/GenBank/DDBJ databases">
        <title>Whole genome sequence and identification of bacterial endophytes from Costus igneus.</title>
        <authorList>
            <person name="Lee Y.P."/>
            <person name="Gan H.M."/>
            <person name="Eng W."/>
            <person name="Wheatley M.S."/>
            <person name="Caraballo A."/>
            <person name="Polter S."/>
            <person name="Savka M.A."/>
            <person name="Hudson A.O."/>
        </authorList>
    </citation>
    <scope>NUCLEOTIDE SEQUENCE [LARGE SCALE GENOMIC DNA]</scope>
    <source>
        <strain evidence="1 2">RIT375</strain>
    </source>
</reference>
<dbReference type="AlphaFoldDB" id="A0A0J1HS94"/>
<sequence length="189" mass="20573">MISSILAGTFLFGIAGPLVFNVKEAKAAENEVTENKFTYQEIKDLVELQNELQKHNISAGDIILGIQAELPENSLPAQPIADPNAPVQQGPKTQAAKVVAKQLIKNLQRVGKVSWDRSMRNYINKTPLPDSAKNTLKKYLAYQVVMETLNVVVNFSGTITDALSARLKSMGCPAWLADTAARAIVAILL</sequence>
<gene>
    <name evidence="1" type="ORF">ABW01_20150</name>
</gene>